<feature type="signal peptide" evidence="1">
    <location>
        <begin position="1"/>
        <end position="23"/>
    </location>
</feature>
<dbReference type="EMBL" id="LUUJ01000047">
    <property type="protein sequence ID" value="OAI19599.1"/>
    <property type="molecule type" value="Genomic_DNA"/>
</dbReference>
<dbReference type="Proteomes" id="UP000077857">
    <property type="component" value="Unassembled WGS sequence"/>
</dbReference>
<evidence type="ECO:0000313" key="3">
    <source>
        <dbReference type="EMBL" id="OAI19599.1"/>
    </source>
</evidence>
<reference evidence="3 4" key="1">
    <citation type="submission" date="2016-03" db="EMBL/GenBank/DDBJ databases">
        <authorList>
            <person name="Ploux O."/>
        </authorList>
    </citation>
    <scope>NUCLEOTIDE SEQUENCE [LARGE SCALE GENOMIC DNA]</scope>
    <source>
        <strain evidence="3 4">R-45378</strain>
    </source>
</reference>
<evidence type="ECO:0000256" key="1">
    <source>
        <dbReference type="SAM" id="SignalP"/>
    </source>
</evidence>
<proteinExistence type="predicted"/>
<feature type="domain" description="Lcl C-terminal" evidence="2">
    <location>
        <begin position="33"/>
        <end position="204"/>
    </location>
</feature>
<evidence type="ECO:0000313" key="4">
    <source>
        <dbReference type="Proteomes" id="UP000077857"/>
    </source>
</evidence>
<dbReference type="Pfam" id="PF07603">
    <property type="entry name" value="Lcl_C"/>
    <property type="match status" value="1"/>
</dbReference>
<organism evidence="3 4">
    <name type="scientific">Methylomonas koyamae</name>
    <dbReference type="NCBI Taxonomy" id="702114"/>
    <lineage>
        <taxon>Bacteria</taxon>
        <taxon>Pseudomonadati</taxon>
        <taxon>Pseudomonadota</taxon>
        <taxon>Gammaproteobacteria</taxon>
        <taxon>Methylococcales</taxon>
        <taxon>Methylococcaceae</taxon>
        <taxon>Methylomonas</taxon>
    </lineage>
</organism>
<accession>A0A177NQX5</accession>
<dbReference type="AlphaFoldDB" id="A0A177NQX5"/>
<gene>
    <name evidence="3" type="ORF">A1507_06630</name>
</gene>
<protein>
    <recommendedName>
        <fullName evidence="2">Lcl C-terminal domain-containing protein</fullName>
    </recommendedName>
</protein>
<feature type="chain" id="PRO_5008069439" description="Lcl C-terminal domain-containing protein" evidence="1">
    <location>
        <begin position="24"/>
        <end position="243"/>
    </location>
</feature>
<sequence>MNFKPIYGAVAALGMVAAPAAQAQLFDRGGSLIYDSVQNITWLADANYAKTSGFDAEGKMSWQNAVAWVDGLIYSDSVHGVNYSDWRLPSFNDLGAAGCDYGYSNTDCGFNVSTASSELAHLFYGDFANIGFVDSRGLQQPGYGLVDDPATAADESLFGNIQSFSYWLGSSYPGDSSKAWYFSTATGMQNYISKGNNFYVWAVRDGDVAAVPDPASYILFLSGLAAIAGSIHRRKAAAFPALA</sequence>
<name>A0A177NQX5_9GAMM</name>
<keyword evidence="1" id="KW-0732">Signal</keyword>
<dbReference type="RefSeq" id="WP_064039442.1">
    <property type="nucleotide sequence ID" value="NZ_LUUJ01000047.1"/>
</dbReference>
<comment type="caution">
    <text evidence="3">The sequence shown here is derived from an EMBL/GenBank/DDBJ whole genome shotgun (WGS) entry which is preliminary data.</text>
</comment>
<evidence type="ECO:0000259" key="2">
    <source>
        <dbReference type="Pfam" id="PF07603"/>
    </source>
</evidence>
<dbReference type="InterPro" id="IPR011460">
    <property type="entry name" value="Lcl_C"/>
</dbReference>